<organism evidence="3 4">
    <name type="scientific">Methylobacterium brachythecii</name>
    <dbReference type="NCBI Taxonomy" id="1176177"/>
    <lineage>
        <taxon>Bacteria</taxon>
        <taxon>Pseudomonadati</taxon>
        <taxon>Pseudomonadota</taxon>
        <taxon>Alphaproteobacteria</taxon>
        <taxon>Hyphomicrobiales</taxon>
        <taxon>Methylobacteriaceae</taxon>
        <taxon>Methylobacterium</taxon>
    </lineage>
</organism>
<evidence type="ECO:0000313" key="5">
    <source>
        <dbReference type="Proteomes" id="UP001156881"/>
    </source>
</evidence>
<dbReference type="AlphaFoldDB" id="A0A7W6ALL4"/>
<reference evidence="2" key="4">
    <citation type="submission" date="2023-01" db="EMBL/GenBank/DDBJ databases">
        <title>Draft genome sequence of Methylobacterium brachythecii strain NBRC 107710.</title>
        <authorList>
            <person name="Sun Q."/>
            <person name="Mori K."/>
        </authorList>
    </citation>
    <scope>NUCLEOTIDE SEQUENCE</scope>
    <source>
        <strain evidence="2">NBRC 107710</strain>
    </source>
</reference>
<feature type="chain" id="PRO_5030510447" evidence="1">
    <location>
        <begin position="19"/>
        <end position="82"/>
    </location>
</feature>
<accession>A0A7W6ALL4</accession>
<evidence type="ECO:0000313" key="2">
    <source>
        <dbReference type="EMBL" id="GLS47041.1"/>
    </source>
</evidence>
<dbReference type="Proteomes" id="UP001156881">
    <property type="component" value="Unassembled WGS sequence"/>
</dbReference>
<keyword evidence="1" id="KW-0732">Signal</keyword>
<name>A0A7W6ALL4_9HYPH</name>
<dbReference type="RefSeq" id="WP_183515004.1">
    <property type="nucleotide sequence ID" value="NZ_BSPG01000071.1"/>
</dbReference>
<evidence type="ECO:0000256" key="1">
    <source>
        <dbReference type="SAM" id="SignalP"/>
    </source>
</evidence>
<feature type="signal peptide" evidence="1">
    <location>
        <begin position="1"/>
        <end position="18"/>
    </location>
</feature>
<proteinExistence type="predicted"/>
<evidence type="ECO:0000313" key="3">
    <source>
        <dbReference type="EMBL" id="MBB3905695.1"/>
    </source>
</evidence>
<protein>
    <submittedName>
        <fullName evidence="3">Uncharacterized protein</fullName>
    </submittedName>
</protein>
<evidence type="ECO:0000313" key="4">
    <source>
        <dbReference type="Proteomes" id="UP000517759"/>
    </source>
</evidence>
<reference evidence="2" key="1">
    <citation type="journal article" date="2014" name="Int. J. Syst. Evol. Microbiol.">
        <title>Complete genome of a new Firmicutes species belonging to the dominant human colonic microbiota ('Ruminococcus bicirculans') reveals two chromosomes and a selective capacity to utilize plant glucans.</title>
        <authorList>
            <consortium name="NISC Comparative Sequencing Program"/>
            <person name="Wegmann U."/>
            <person name="Louis P."/>
            <person name="Goesmann A."/>
            <person name="Henrissat B."/>
            <person name="Duncan S.H."/>
            <person name="Flint H.J."/>
        </authorList>
    </citation>
    <scope>NUCLEOTIDE SEQUENCE</scope>
    <source>
        <strain evidence="2">NBRC 107710</strain>
    </source>
</reference>
<comment type="caution">
    <text evidence="3">The sequence shown here is derived from an EMBL/GenBank/DDBJ whole genome shotgun (WGS) entry which is preliminary data.</text>
</comment>
<reference evidence="3 4" key="3">
    <citation type="submission" date="2020-08" db="EMBL/GenBank/DDBJ databases">
        <title>Genomic Encyclopedia of Type Strains, Phase IV (KMG-IV): sequencing the most valuable type-strain genomes for metagenomic binning, comparative biology and taxonomic classification.</title>
        <authorList>
            <person name="Goeker M."/>
        </authorList>
    </citation>
    <scope>NUCLEOTIDE SEQUENCE [LARGE SCALE GENOMIC DNA]</scope>
    <source>
        <strain evidence="3 4">DSM 24105</strain>
    </source>
</reference>
<dbReference type="Proteomes" id="UP000517759">
    <property type="component" value="Unassembled WGS sequence"/>
</dbReference>
<keyword evidence="5" id="KW-1185">Reference proteome</keyword>
<gene>
    <name evidence="2" type="ORF">GCM10007884_50420</name>
    <name evidence="3" type="ORF">GGR33_005237</name>
</gene>
<dbReference type="EMBL" id="BSPG01000071">
    <property type="protein sequence ID" value="GLS47041.1"/>
    <property type="molecule type" value="Genomic_DNA"/>
</dbReference>
<sequence length="82" mass="9158">MRWIGLAFYLLSACAASAAGNPLTIERLLSDGWEVAAYSGNLDVRTSLILFRKKDVSYLVQCSSLFDVTRAQRVVVNCYELH</sequence>
<dbReference type="EMBL" id="JACIDN010000020">
    <property type="protein sequence ID" value="MBB3905695.1"/>
    <property type="molecule type" value="Genomic_DNA"/>
</dbReference>
<reference evidence="5" key="2">
    <citation type="journal article" date="2019" name="Int. J. Syst. Evol. Microbiol.">
        <title>The Global Catalogue of Microorganisms (GCM) 10K type strain sequencing project: providing services to taxonomists for standard genome sequencing and annotation.</title>
        <authorList>
            <consortium name="The Broad Institute Genomics Platform"/>
            <consortium name="The Broad Institute Genome Sequencing Center for Infectious Disease"/>
            <person name="Wu L."/>
            <person name="Ma J."/>
        </authorList>
    </citation>
    <scope>NUCLEOTIDE SEQUENCE [LARGE SCALE GENOMIC DNA]</scope>
    <source>
        <strain evidence="5">NBRC 107710</strain>
    </source>
</reference>